<dbReference type="Pfam" id="PF03109">
    <property type="entry name" value="ABC1"/>
    <property type="match status" value="1"/>
</dbReference>
<dbReference type="InterPro" id="IPR004147">
    <property type="entry name" value="ABC1_dom"/>
</dbReference>
<dbReference type="CDD" id="cd05121">
    <property type="entry name" value="ABC1_ADCK3-like"/>
    <property type="match status" value="1"/>
</dbReference>
<keyword evidence="2" id="KW-0812">Transmembrane</keyword>
<reference evidence="4 5" key="1">
    <citation type="journal article" date="2012" name="BMC Genomics">
        <title>Complete genome sequence of Saccharothrix espanaensis DSM 44229T and comparison to the other completely sequenced Pseudonocardiaceae.</title>
        <authorList>
            <person name="Strobel T."/>
            <person name="Al-Dilaimi A."/>
            <person name="Blom J."/>
            <person name="Gessner A."/>
            <person name="Kalinowski J."/>
            <person name="Luzhetska M."/>
            <person name="Puhler A."/>
            <person name="Szczepanowski R."/>
            <person name="Bechthold A."/>
            <person name="Ruckert C."/>
        </authorList>
    </citation>
    <scope>NUCLEOTIDE SEQUENCE [LARGE SCALE GENOMIC DNA]</scope>
    <source>
        <strain evidence="5">ATCC 51144 / DSM 44229 / JCM 9112 / NBRC 15066 / NRRL 15764</strain>
    </source>
</reference>
<dbReference type="SUPFAM" id="SSF56112">
    <property type="entry name" value="Protein kinase-like (PK-like)"/>
    <property type="match status" value="1"/>
</dbReference>
<evidence type="ECO:0000313" key="4">
    <source>
        <dbReference type="EMBL" id="CCH34742.1"/>
    </source>
</evidence>
<comment type="similarity">
    <text evidence="1">Belongs to the protein kinase superfamily. ADCK protein kinase family.</text>
</comment>
<organism evidence="4 5">
    <name type="scientific">Saccharothrix espanaensis (strain ATCC 51144 / DSM 44229 / JCM 9112 / NBRC 15066 / NRRL 15764)</name>
    <dbReference type="NCBI Taxonomy" id="1179773"/>
    <lineage>
        <taxon>Bacteria</taxon>
        <taxon>Bacillati</taxon>
        <taxon>Actinomycetota</taxon>
        <taxon>Actinomycetes</taxon>
        <taxon>Pseudonocardiales</taxon>
        <taxon>Pseudonocardiaceae</taxon>
        <taxon>Saccharothrix</taxon>
    </lineage>
</organism>
<feature type="transmembrane region" description="Helical" evidence="2">
    <location>
        <begin position="71"/>
        <end position="91"/>
    </location>
</feature>
<dbReference type="PANTHER" id="PTHR10566">
    <property type="entry name" value="CHAPERONE-ACTIVITY OF BC1 COMPLEX CABC1 -RELATED"/>
    <property type="match status" value="1"/>
</dbReference>
<gene>
    <name evidence="4" type="ordered locus">BN6_75170</name>
</gene>
<accession>K0KB33</accession>
<dbReference type="Proteomes" id="UP000006281">
    <property type="component" value="Chromosome"/>
</dbReference>
<keyword evidence="5" id="KW-1185">Reference proteome</keyword>
<dbReference type="STRING" id="1179773.BN6_75170"/>
<protein>
    <submittedName>
        <fullName evidence="4">ABC-1 domain-containing protein</fullName>
    </submittedName>
</protein>
<dbReference type="RefSeq" id="WP_015104852.1">
    <property type="nucleotide sequence ID" value="NC_019673.1"/>
</dbReference>
<dbReference type="BioCyc" id="SESP1179773:BN6_RS36320-MONOMER"/>
<evidence type="ECO:0000256" key="2">
    <source>
        <dbReference type="SAM" id="Phobius"/>
    </source>
</evidence>
<evidence type="ECO:0000313" key="5">
    <source>
        <dbReference type="Proteomes" id="UP000006281"/>
    </source>
</evidence>
<dbReference type="HOGENOM" id="CLU_006533_0_2_11"/>
<feature type="transmembrane region" description="Helical" evidence="2">
    <location>
        <begin position="38"/>
        <end position="59"/>
    </location>
</feature>
<dbReference type="AlphaFoldDB" id="K0KB33"/>
<proteinExistence type="inferred from homology"/>
<evidence type="ECO:0000256" key="1">
    <source>
        <dbReference type="ARBA" id="ARBA00009670"/>
    </source>
</evidence>
<name>K0KB33_SACES</name>
<dbReference type="eggNOG" id="COG0661">
    <property type="taxonomic scope" value="Bacteria"/>
</dbReference>
<dbReference type="InterPro" id="IPR011009">
    <property type="entry name" value="Kinase-like_dom_sf"/>
</dbReference>
<feature type="transmembrane region" description="Helical" evidence="2">
    <location>
        <begin position="614"/>
        <end position="634"/>
    </location>
</feature>
<dbReference type="EMBL" id="HE804045">
    <property type="protein sequence ID" value="CCH34742.1"/>
    <property type="molecule type" value="Genomic_DNA"/>
</dbReference>
<feature type="domain" description="ABC1 atypical kinase-like" evidence="3">
    <location>
        <begin position="182"/>
        <end position="417"/>
    </location>
</feature>
<dbReference type="KEGG" id="sesp:BN6_75170"/>
<keyword evidence="2" id="KW-0472">Membrane</keyword>
<evidence type="ECO:0000259" key="3">
    <source>
        <dbReference type="Pfam" id="PF03109"/>
    </source>
</evidence>
<keyword evidence="2" id="KW-1133">Transmembrane helix</keyword>
<dbReference type="PATRIC" id="fig|1179773.3.peg.7590"/>
<dbReference type="InterPro" id="IPR050154">
    <property type="entry name" value="UbiB_kinase"/>
</dbReference>
<dbReference type="PANTHER" id="PTHR10566:SF113">
    <property type="entry name" value="PROTEIN ACTIVITY OF BC1 COMPLEX KINASE 7, CHLOROPLASTIC"/>
    <property type="match status" value="1"/>
</dbReference>
<feature type="transmembrane region" description="Helical" evidence="2">
    <location>
        <begin position="571"/>
        <end position="594"/>
    </location>
</feature>
<feature type="transmembrane region" description="Helical" evidence="2">
    <location>
        <begin position="6"/>
        <end position="26"/>
    </location>
</feature>
<sequence>MEIAEFVLYSIAVPLTYLALVMGIALAARRILGLRVGLVRTALACMLGLSTTSALLSGMPRPDDAPALGTVQIGIALLVVISILTLAEIIVPTGSIPPVTEWWRLLRNRITRARRYSRISAIAFRHGLGPYLRGRERTDTRLARSLRLALEEGGVTFVKLGQVLSTRPDLLPEDVIAELTLLQDKVAAAPWPAVREVLVAEVGAPEEVFAEFDETPIAAASVAQVHRARLKTGEEVVVKVQRPGVRRVAEGDLDIVNRLAATFHDRTRWGRSIGVKDLAAGFSAALREELDFRVEARNLAAVRAASTETSVVLPAVYEEHCTARVLVMERLDGKPIRSASLETVDRGGLARSLLDVLLRQVMLNGVFHADPHPGNIMLLADGRLGMLDFGSVGRIDGQLRSALGKLLLAIDRGDPAGLRDALLELVTRPDEIDEQQLERALGQFMARHLSAGMRPDAEMFGDLFGLVYRYGLSIPPEIAAVFRALATVEGTLGALSPGFNLVVESRSFAEKQFAERLTPESLRRTVTEELYSMLPMVKRLPRRLERISSALEQGRLGMNLRLFADERDRSFVVTLLHQAMLTVLGATAGVMAVLLLGAEGGPQVGAGISLYQVFGYNLLVISVLLGLRVVVTVFRPRNST</sequence>